<dbReference type="SMART" id="SM00647">
    <property type="entry name" value="IBR"/>
    <property type="match status" value="2"/>
</dbReference>
<evidence type="ECO:0000256" key="1">
    <source>
        <dbReference type="ARBA" id="ARBA00001798"/>
    </source>
</evidence>
<dbReference type="Proteomes" id="UP001222325">
    <property type="component" value="Unassembled WGS sequence"/>
</dbReference>
<evidence type="ECO:0000256" key="6">
    <source>
        <dbReference type="ARBA" id="ARBA00022771"/>
    </source>
</evidence>
<dbReference type="AlphaFoldDB" id="A0AAD6UC23"/>
<dbReference type="InterPro" id="IPR002867">
    <property type="entry name" value="IBR_dom"/>
</dbReference>
<dbReference type="InterPro" id="IPR044066">
    <property type="entry name" value="TRIAD_supradom"/>
</dbReference>
<dbReference type="EC" id="2.3.2.31" evidence="2"/>
<keyword evidence="5" id="KW-0677">Repeat</keyword>
<dbReference type="SUPFAM" id="SSF57850">
    <property type="entry name" value="RING/U-box"/>
    <property type="match status" value="3"/>
</dbReference>
<dbReference type="InterPro" id="IPR031127">
    <property type="entry name" value="E3_UB_ligase_RBR"/>
</dbReference>
<keyword evidence="4" id="KW-0479">Metal-binding</keyword>
<proteinExistence type="predicted"/>
<keyword evidence="3" id="KW-0808">Transferase</keyword>
<dbReference type="GO" id="GO:0016567">
    <property type="term" value="P:protein ubiquitination"/>
    <property type="evidence" value="ECO:0007669"/>
    <property type="project" value="InterPro"/>
</dbReference>
<dbReference type="GO" id="GO:0061630">
    <property type="term" value="F:ubiquitin protein ligase activity"/>
    <property type="evidence" value="ECO:0007669"/>
    <property type="project" value="UniProtKB-EC"/>
</dbReference>
<gene>
    <name evidence="10" type="ORF">B0H15DRAFT_826053</name>
</gene>
<evidence type="ECO:0000256" key="2">
    <source>
        <dbReference type="ARBA" id="ARBA00012251"/>
    </source>
</evidence>
<keyword evidence="7" id="KW-0833">Ubl conjugation pathway</keyword>
<dbReference type="CDD" id="cd22584">
    <property type="entry name" value="Rcat_RBR_unk"/>
    <property type="match status" value="1"/>
</dbReference>
<evidence type="ECO:0000313" key="11">
    <source>
        <dbReference type="Proteomes" id="UP001222325"/>
    </source>
</evidence>
<sequence length="569" mass="63177">MTSCEDDVLNDLLIAQLLEEDLRLLGSAKEAERLQLDQVIAVSARATGRIPKFSASTGAYITKDDADIALEIYAKDSRLSSDAAYARRIQTSAIADMQYAQKVAAAEKKMMLDAEFARRLQALDNEGRDTDKIQDAESLLGRDIVDKIMASDLNDKGKGKVHPAPQEKEVKLENAGKSLGKGKARHLEDEGDEFRANKRSRIMSNYIKQEDMEGILSPYATCGICMDPFQPTYTPYAASLSANSSSRLQFGLRLPCPQQHAYCVGCLASYIDSKLGGDSGIVVFPIRCPECPITDFIDGIPDEVAERILGKEKMVPWDHQKLLNSTPHIYCPNPKCSAIVQTPEDTDDPKAVCPSCHLLMCAVCRVAWHNGTRFTQASALPPEERSPEDRLLLELAKAKNWRRCPNCCAIIELTTGCNHISCRCGTHFCFKCGSLTTTKGACLRVPACELWDEDMLLDERERDRARDAYRNQGLPPPNIQGGNFLGAGAGAGGALDWMDDPAIVCSRHVFTTDMIRNLVCGYCNVKLNSLADLRFHLRRFFRRVQDYERHTNTYAARFGGVHVHQTRSD</sequence>
<protein>
    <recommendedName>
        <fullName evidence="2">RBR-type E3 ubiquitin transferase</fullName>
        <ecNumber evidence="2">2.3.2.31</ecNumber>
    </recommendedName>
</protein>
<feature type="domain" description="RING-type" evidence="9">
    <location>
        <begin position="218"/>
        <end position="452"/>
    </location>
</feature>
<reference evidence="10" key="1">
    <citation type="submission" date="2023-03" db="EMBL/GenBank/DDBJ databases">
        <title>Massive genome expansion in bonnet fungi (Mycena s.s.) driven by repeated elements and novel gene families across ecological guilds.</title>
        <authorList>
            <consortium name="Lawrence Berkeley National Laboratory"/>
            <person name="Harder C.B."/>
            <person name="Miyauchi S."/>
            <person name="Viragh M."/>
            <person name="Kuo A."/>
            <person name="Thoen E."/>
            <person name="Andreopoulos B."/>
            <person name="Lu D."/>
            <person name="Skrede I."/>
            <person name="Drula E."/>
            <person name="Henrissat B."/>
            <person name="Morin E."/>
            <person name="Kohler A."/>
            <person name="Barry K."/>
            <person name="LaButti K."/>
            <person name="Morin E."/>
            <person name="Salamov A."/>
            <person name="Lipzen A."/>
            <person name="Mereny Z."/>
            <person name="Hegedus B."/>
            <person name="Baldrian P."/>
            <person name="Stursova M."/>
            <person name="Weitz H."/>
            <person name="Taylor A."/>
            <person name="Grigoriev I.V."/>
            <person name="Nagy L.G."/>
            <person name="Martin F."/>
            <person name="Kauserud H."/>
        </authorList>
    </citation>
    <scope>NUCLEOTIDE SEQUENCE</scope>
    <source>
        <strain evidence="10">CBHHK173m</strain>
    </source>
</reference>
<dbReference type="EMBL" id="JARJCN010000011">
    <property type="protein sequence ID" value="KAJ7096690.1"/>
    <property type="molecule type" value="Genomic_DNA"/>
</dbReference>
<accession>A0AAD6UC23</accession>
<evidence type="ECO:0000313" key="10">
    <source>
        <dbReference type="EMBL" id="KAJ7096690.1"/>
    </source>
</evidence>
<evidence type="ECO:0000256" key="8">
    <source>
        <dbReference type="ARBA" id="ARBA00022833"/>
    </source>
</evidence>
<evidence type="ECO:0000256" key="3">
    <source>
        <dbReference type="ARBA" id="ARBA00022679"/>
    </source>
</evidence>
<evidence type="ECO:0000256" key="4">
    <source>
        <dbReference type="ARBA" id="ARBA00022723"/>
    </source>
</evidence>
<dbReference type="PROSITE" id="PS51873">
    <property type="entry name" value="TRIAD"/>
    <property type="match status" value="1"/>
</dbReference>
<evidence type="ECO:0000259" key="9">
    <source>
        <dbReference type="PROSITE" id="PS51873"/>
    </source>
</evidence>
<name>A0AAD6UC23_9AGAR</name>
<organism evidence="10 11">
    <name type="scientific">Mycena belliarum</name>
    <dbReference type="NCBI Taxonomy" id="1033014"/>
    <lineage>
        <taxon>Eukaryota</taxon>
        <taxon>Fungi</taxon>
        <taxon>Dikarya</taxon>
        <taxon>Basidiomycota</taxon>
        <taxon>Agaricomycotina</taxon>
        <taxon>Agaricomycetes</taxon>
        <taxon>Agaricomycetidae</taxon>
        <taxon>Agaricales</taxon>
        <taxon>Marasmiineae</taxon>
        <taxon>Mycenaceae</taxon>
        <taxon>Mycena</taxon>
    </lineage>
</organism>
<keyword evidence="8" id="KW-0862">Zinc</keyword>
<evidence type="ECO:0000256" key="5">
    <source>
        <dbReference type="ARBA" id="ARBA00022737"/>
    </source>
</evidence>
<dbReference type="PANTHER" id="PTHR11685">
    <property type="entry name" value="RBR FAMILY RING FINGER AND IBR DOMAIN-CONTAINING"/>
    <property type="match status" value="1"/>
</dbReference>
<dbReference type="GO" id="GO:0008270">
    <property type="term" value="F:zinc ion binding"/>
    <property type="evidence" value="ECO:0007669"/>
    <property type="project" value="UniProtKB-KW"/>
</dbReference>
<comment type="caution">
    <text evidence="10">The sequence shown here is derived from an EMBL/GenBank/DDBJ whole genome shotgun (WGS) entry which is preliminary data.</text>
</comment>
<comment type="catalytic activity">
    <reaction evidence="1">
        <text>[E2 ubiquitin-conjugating enzyme]-S-ubiquitinyl-L-cysteine + [acceptor protein]-L-lysine = [E2 ubiquitin-conjugating enzyme]-L-cysteine + [acceptor protein]-N(6)-ubiquitinyl-L-lysine.</text>
        <dbReference type="EC" id="2.3.2.31"/>
    </reaction>
</comment>
<dbReference type="Pfam" id="PF01485">
    <property type="entry name" value="IBR"/>
    <property type="match status" value="2"/>
</dbReference>
<evidence type="ECO:0000256" key="7">
    <source>
        <dbReference type="ARBA" id="ARBA00022786"/>
    </source>
</evidence>
<dbReference type="Gene3D" id="1.20.120.1750">
    <property type="match status" value="1"/>
</dbReference>
<keyword evidence="11" id="KW-1185">Reference proteome</keyword>
<keyword evidence="6" id="KW-0863">Zinc-finger</keyword>